<reference evidence="9 10" key="1">
    <citation type="journal article" date="2020" name="G3 (Bethesda)">
        <title>Improved Reference Genome for Cyclotella cryptica CCMP332, a Model for Cell Wall Morphogenesis, Salinity Adaptation, and Lipid Production in Diatoms (Bacillariophyta).</title>
        <authorList>
            <person name="Roberts W.R."/>
            <person name="Downey K.M."/>
            <person name="Ruck E.C."/>
            <person name="Traller J.C."/>
            <person name="Alverson A.J."/>
        </authorList>
    </citation>
    <scope>NUCLEOTIDE SEQUENCE [LARGE SCALE GENOMIC DNA]</scope>
    <source>
        <strain evidence="9 10">CCMP332</strain>
    </source>
</reference>
<keyword evidence="7" id="KW-0812">Transmembrane</keyword>
<dbReference type="SUPFAM" id="SSF111126">
    <property type="entry name" value="Ligand-binding domain in the NO signalling and Golgi transport"/>
    <property type="match status" value="1"/>
</dbReference>
<comment type="subcellular location">
    <subcellularLocation>
        <location evidence="1">Cytoplasm</location>
    </subcellularLocation>
</comment>
<evidence type="ECO:0000256" key="5">
    <source>
        <dbReference type="ARBA" id="ARBA00023134"/>
    </source>
</evidence>
<dbReference type="Pfam" id="PF07701">
    <property type="entry name" value="HNOBA"/>
    <property type="match status" value="1"/>
</dbReference>
<evidence type="ECO:0000313" key="9">
    <source>
        <dbReference type="EMBL" id="KAL3776635.1"/>
    </source>
</evidence>
<dbReference type="EMBL" id="JABMIG020000481">
    <property type="protein sequence ID" value="KAL3776635.1"/>
    <property type="molecule type" value="Genomic_DNA"/>
</dbReference>
<feature type="transmembrane region" description="Helical" evidence="7">
    <location>
        <begin position="920"/>
        <end position="945"/>
    </location>
</feature>
<dbReference type="InterPro" id="IPR001054">
    <property type="entry name" value="A/G_cyclase"/>
</dbReference>
<dbReference type="InterPro" id="IPR029787">
    <property type="entry name" value="Nucleotide_cyclase"/>
</dbReference>
<accession>A0ABD3NL53</accession>
<evidence type="ECO:0000256" key="3">
    <source>
        <dbReference type="ARBA" id="ARBA00022490"/>
    </source>
</evidence>
<dbReference type="InterPro" id="IPR011645">
    <property type="entry name" value="HNOB_dom_associated"/>
</dbReference>
<dbReference type="Gene3D" id="6.10.250.780">
    <property type="match status" value="1"/>
</dbReference>
<dbReference type="Proteomes" id="UP001516023">
    <property type="component" value="Unassembled WGS sequence"/>
</dbReference>
<keyword evidence="6" id="KW-0141">cGMP biosynthesis</keyword>
<dbReference type="Pfam" id="PF00211">
    <property type="entry name" value="Guanylate_cyc"/>
    <property type="match status" value="1"/>
</dbReference>
<dbReference type="Gene3D" id="3.30.450.260">
    <property type="entry name" value="Haem NO binding associated domain"/>
    <property type="match status" value="1"/>
</dbReference>
<evidence type="ECO:0000256" key="1">
    <source>
        <dbReference type="ARBA" id="ARBA00004496"/>
    </source>
</evidence>
<dbReference type="GO" id="GO:0005525">
    <property type="term" value="F:GTP binding"/>
    <property type="evidence" value="ECO:0007669"/>
    <property type="project" value="UniProtKB-KW"/>
</dbReference>
<protein>
    <recommendedName>
        <fullName evidence="2">guanylate cyclase</fullName>
        <ecNumber evidence="2">4.6.1.2</ecNumber>
    </recommendedName>
</protein>
<dbReference type="InterPro" id="IPR024096">
    <property type="entry name" value="NO_sig/Golgi_transp_ligand-bd"/>
</dbReference>
<dbReference type="AlphaFoldDB" id="A0ABD3NL53"/>
<evidence type="ECO:0000256" key="6">
    <source>
        <dbReference type="ARBA" id="ARBA00023293"/>
    </source>
</evidence>
<gene>
    <name evidence="9" type="ORF">HJC23_004728</name>
</gene>
<proteinExistence type="predicted"/>
<evidence type="ECO:0000256" key="2">
    <source>
        <dbReference type="ARBA" id="ARBA00012202"/>
    </source>
</evidence>
<dbReference type="CDD" id="cd07302">
    <property type="entry name" value="CHD"/>
    <property type="match status" value="1"/>
</dbReference>
<dbReference type="PROSITE" id="PS50125">
    <property type="entry name" value="GUANYLATE_CYCLASE_2"/>
    <property type="match status" value="1"/>
</dbReference>
<keyword evidence="4" id="KW-0547">Nucleotide-binding</keyword>
<keyword evidence="7" id="KW-1133">Transmembrane helix</keyword>
<dbReference type="Gene3D" id="3.30.70.1230">
    <property type="entry name" value="Nucleotide cyclase"/>
    <property type="match status" value="1"/>
</dbReference>
<dbReference type="GO" id="GO:0005737">
    <property type="term" value="C:cytoplasm"/>
    <property type="evidence" value="ECO:0007669"/>
    <property type="project" value="UniProtKB-SubCell"/>
</dbReference>
<evidence type="ECO:0000256" key="7">
    <source>
        <dbReference type="SAM" id="Phobius"/>
    </source>
</evidence>
<keyword evidence="7" id="KW-0472">Membrane</keyword>
<keyword evidence="3" id="KW-0963">Cytoplasm</keyword>
<dbReference type="SUPFAM" id="SSF55073">
    <property type="entry name" value="Nucleotide cyclase"/>
    <property type="match status" value="1"/>
</dbReference>
<dbReference type="SMART" id="SM00044">
    <property type="entry name" value="CYCc"/>
    <property type="match status" value="1"/>
</dbReference>
<dbReference type="FunFam" id="3.30.70.1230:FF:000030">
    <property type="entry name" value="Si:ch211-215j19.12"/>
    <property type="match status" value="1"/>
</dbReference>
<dbReference type="PANTHER" id="PTHR45655:SF13">
    <property type="entry name" value="SOLUBLE GUANYLATE CYCLASE GCY-32-RELATED"/>
    <property type="match status" value="1"/>
</dbReference>
<dbReference type="EC" id="4.6.1.2" evidence="2"/>
<dbReference type="Pfam" id="PF07700">
    <property type="entry name" value="HNOB"/>
    <property type="match status" value="1"/>
</dbReference>
<dbReference type="GO" id="GO:0004383">
    <property type="term" value="F:guanylate cyclase activity"/>
    <property type="evidence" value="ECO:0007669"/>
    <property type="project" value="UniProtKB-EC"/>
</dbReference>
<dbReference type="Gene3D" id="3.90.1520.10">
    <property type="entry name" value="H-NOX domain"/>
    <property type="match status" value="1"/>
</dbReference>
<keyword evidence="10" id="KW-1185">Reference proteome</keyword>
<name>A0ABD3NL53_9STRA</name>
<organism evidence="9 10">
    <name type="scientific">Cyclotella cryptica</name>
    <dbReference type="NCBI Taxonomy" id="29204"/>
    <lineage>
        <taxon>Eukaryota</taxon>
        <taxon>Sar</taxon>
        <taxon>Stramenopiles</taxon>
        <taxon>Ochrophyta</taxon>
        <taxon>Bacillariophyta</taxon>
        <taxon>Coscinodiscophyceae</taxon>
        <taxon>Thalassiosirophycidae</taxon>
        <taxon>Stephanodiscales</taxon>
        <taxon>Stephanodiscaceae</taxon>
        <taxon>Cyclotella</taxon>
    </lineage>
</organism>
<evidence type="ECO:0000256" key="4">
    <source>
        <dbReference type="ARBA" id="ARBA00022741"/>
    </source>
</evidence>
<dbReference type="InterPro" id="IPR011644">
    <property type="entry name" value="Heme_NO-bd"/>
</dbReference>
<keyword evidence="5" id="KW-0342">GTP-binding</keyword>
<feature type="domain" description="Guanylate cyclase" evidence="8">
    <location>
        <begin position="520"/>
        <end position="648"/>
    </location>
</feature>
<dbReference type="InterPro" id="IPR038158">
    <property type="entry name" value="H-NOX_domain_sf"/>
</dbReference>
<sequence>MLGLINDCAEQLVISKFGIDAWHAIKESAGCKVKDYGFEQHGAYPDSATVDIVVAAAEALNVTVDDVLELFGQFFIEYTISKGYDNLLRCQGSTLRLWLSNLNAMHDHLQSSLPAGNFPVFWCENCSDHEGSIILHYYSVRGALLGSVVVGIVKEVAHLYFDVEVRMDRLAVQGEHGSQCTTWRITAVDPEKKHKLTMQSAANADAIIIKETMQRRARSKTNHGDKSLRSSLTSLSDMQCPFSQSCIRGSPDSLNTLESASLSSSYCLSEHKLDNNGVEDDCLENKMSRRHASTENLRTLAQNGDGKALKIGDYVHGLPSSKVRSVFPYHVMINERFKIVQMGNALPDMLMRDYEDLIGLPVDEVLRFSKPVLAGFHWPTLQRLADQKFFLVPVPFVDPKTGARIEATDVKFKGNIIQIADGGDVMFVLSPDAENISELTQMGLTMSDLPLHSFQRDVVFLGEHIASEVRTAHKLDRLSKRLENEKNLSNTLLNSMLPASVAESLRAGKTVEPHLYENVTLFFSDVVGFTTICDAVEPWDVIDMLNQLYTIMDHLASRFNLYKVETIGDAYMCCSGLPTPDDNHAQNIANFALAVSECVQLVESPVDGSPLQLRIGIHTGHCMGGVVGTLTPHYCLFGDMVNTTSRHESTSLNGKIQCSSVLYEHLAEYSADSSGPQYKFTPRGYVEMKGKGRCFTYWLESGTKHNEAASHKKIKELRKEVKGVLSKKKWKKRKYFNCVRRKSVGGYEEATIAFPDDSTVMTGTSLSDELSYSGRRISTAEESMMDSSRGDMTSGISDEDIFSGFDTSSHSETKRTIWSEIKWELELSRIDLVSAIHGLLSSVLWKCADDAMADIPENRQHLDSELRHYVDRISSLYEAHPFHSWDHACQVTLSALFLVNEYHDCADAKGQVDRNPFVRFITVVSDILVSTSYLIIFTLITLATYQL</sequence>
<dbReference type="PANTHER" id="PTHR45655">
    <property type="entry name" value="GUANYLATE CYCLASE SOLUBLE SUBUNIT BETA-2"/>
    <property type="match status" value="1"/>
</dbReference>
<dbReference type="InterPro" id="IPR042463">
    <property type="entry name" value="HNOB_dom_associated_sf"/>
</dbReference>
<evidence type="ECO:0000313" key="10">
    <source>
        <dbReference type="Proteomes" id="UP001516023"/>
    </source>
</evidence>
<comment type="caution">
    <text evidence="9">The sequence shown here is derived from an EMBL/GenBank/DDBJ whole genome shotgun (WGS) entry which is preliminary data.</text>
</comment>
<evidence type="ECO:0000259" key="8">
    <source>
        <dbReference type="PROSITE" id="PS50125"/>
    </source>
</evidence>